<protein>
    <submittedName>
        <fullName evidence="1">Uncharacterized protein</fullName>
    </submittedName>
</protein>
<accession>A0A6A5W7C1</accession>
<gene>
    <name evidence="1" type="ORF">P154DRAFT_539110</name>
</gene>
<dbReference type="AlphaFoldDB" id="A0A6A5W7C1"/>
<organism evidence="1 2">
    <name type="scientific">Amniculicola lignicola CBS 123094</name>
    <dbReference type="NCBI Taxonomy" id="1392246"/>
    <lineage>
        <taxon>Eukaryota</taxon>
        <taxon>Fungi</taxon>
        <taxon>Dikarya</taxon>
        <taxon>Ascomycota</taxon>
        <taxon>Pezizomycotina</taxon>
        <taxon>Dothideomycetes</taxon>
        <taxon>Pleosporomycetidae</taxon>
        <taxon>Pleosporales</taxon>
        <taxon>Amniculicolaceae</taxon>
        <taxon>Amniculicola</taxon>
    </lineage>
</organism>
<proteinExistence type="predicted"/>
<evidence type="ECO:0000313" key="2">
    <source>
        <dbReference type="Proteomes" id="UP000799779"/>
    </source>
</evidence>
<keyword evidence="2" id="KW-1185">Reference proteome</keyword>
<evidence type="ECO:0000313" key="1">
    <source>
        <dbReference type="EMBL" id="KAF1995015.1"/>
    </source>
</evidence>
<name>A0A6A5W7C1_9PLEO</name>
<dbReference type="Proteomes" id="UP000799779">
    <property type="component" value="Unassembled WGS sequence"/>
</dbReference>
<dbReference type="SUPFAM" id="SSF52047">
    <property type="entry name" value="RNI-like"/>
    <property type="match status" value="1"/>
</dbReference>
<reference evidence="1" key="1">
    <citation type="journal article" date="2020" name="Stud. Mycol.">
        <title>101 Dothideomycetes genomes: a test case for predicting lifestyles and emergence of pathogens.</title>
        <authorList>
            <person name="Haridas S."/>
            <person name="Albert R."/>
            <person name="Binder M."/>
            <person name="Bloem J."/>
            <person name="Labutti K."/>
            <person name="Salamov A."/>
            <person name="Andreopoulos B."/>
            <person name="Baker S."/>
            <person name="Barry K."/>
            <person name="Bills G."/>
            <person name="Bluhm B."/>
            <person name="Cannon C."/>
            <person name="Castanera R."/>
            <person name="Culley D."/>
            <person name="Daum C."/>
            <person name="Ezra D."/>
            <person name="Gonzalez J."/>
            <person name="Henrissat B."/>
            <person name="Kuo A."/>
            <person name="Liang C."/>
            <person name="Lipzen A."/>
            <person name="Lutzoni F."/>
            <person name="Magnuson J."/>
            <person name="Mondo S."/>
            <person name="Nolan M."/>
            <person name="Ohm R."/>
            <person name="Pangilinan J."/>
            <person name="Park H.-J."/>
            <person name="Ramirez L."/>
            <person name="Alfaro M."/>
            <person name="Sun H."/>
            <person name="Tritt A."/>
            <person name="Yoshinaga Y."/>
            <person name="Zwiers L.-H."/>
            <person name="Turgeon B."/>
            <person name="Goodwin S."/>
            <person name="Spatafora J."/>
            <person name="Crous P."/>
            <person name="Grigoriev I."/>
        </authorList>
    </citation>
    <scope>NUCLEOTIDE SEQUENCE</scope>
    <source>
        <strain evidence="1">CBS 123094</strain>
    </source>
</reference>
<sequence length="317" mass="36349">MEDVKGILCLLFNKPDLCRKIKTLEVKLLDYSREYCYMKEPTELGQFLQNCVQTVNSLPIQSPAKELWIAELRAHKRSATELFLTLLFAMLPNLEELYLGECSASTIGLEECMTAASRAVVLERWEIFGRRLKTVEFPVTIPANRICKLVSTPQRFPNLRHLFVPFSAIEGGTFDIAQGCLPTSLELLTIIDGGLDSHWGKQFLDDIILNRHAHFPNLRAIFDYNIGGYLYFRRSGRTSYVEDLAALGIVLSPKNATINCSYLYPDEARAFIRHPWRFSEKEIEEIDNALWDSKARFDAHRRASYYSGVALNVKRRD</sequence>
<dbReference type="EMBL" id="ML977647">
    <property type="protein sequence ID" value="KAF1995015.1"/>
    <property type="molecule type" value="Genomic_DNA"/>
</dbReference>